<gene>
    <name evidence="1" type="ORF">METZ01_LOCUS223643</name>
</gene>
<proteinExistence type="predicted"/>
<evidence type="ECO:0008006" key="2">
    <source>
        <dbReference type="Google" id="ProtNLM"/>
    </source>
</evidence>
<sequence>MSKPLVLVTAPITTRSGYGNHSRDIVSALLDLDKYEVKVNPVRWGNTPMNALEDGNPIHDKIKECMLTEPSLPTQPDLHIHIVVP</sequence>
<evidence type="ECO:0000313" key="1">
    <source>
        <dbReference type="EMBL" id="SVB70789.1"/>
    </source>
</evidence>
<dbReference type="EMBL" id="UINC01053809">
    <property type="protein sequence ID" value="SVB70789.1"/>
    <property type="molecule type" value="Genomic_DNA"/>
</dbReference>
<accession>A0A382G7A2</accession>
<organism evidence="1">
    <name type="scientific">marine metagenome</name>
    <dbReference type="NCBI Taxonomy" id="408172"/>
    <lineage>
        <taxon>unclassified sequences</taxon>
        <taxon>metagenomes</taxon>
        <taxon>ecological metagenomes</taxon>
    </lineage>
</organism>
<feature type="non-terminal residue" evidence="1">
    <location>
        <position position="85"/>
    </location>
</feature>
<name>A0A382G7A2_9ZZZZ</name>
<protein>
    <recommendedName>
        <fullName evidence="2">Glycosyltransferase subfamily 4-like N-terminal domain-containing protein</fullName>
    </recommendedName>
</protein>
<reference evidence="1" key="1">
    <citation type="submission" date="2018-05" db="EMBL/GenBank/DDBJ databases">
        <authorList>
            <person name="Lanie J.A."/>
            <person name="Ng W.-L."/>
            <person name="Kazmierczak K.M."/>
            <person name="Andrzejewski T.M."/>
            <person name="Davidsen T.M."/>
            <person name="Wayne K.J."/>
            <person name="Tettelin H."/>
            <person name="Glass J.I."/>
            <person name="Rusch D."/>
            <person name="Podicherti R."/>
            <person name="Tsui H.-C.T."/>
            <person name="Winkler M.E."/>
        </authorList>
    </citation>
    <scope>NUCLEOTIDE SEQUENCE</scope>
</reference>
<dbReference type="AlphaFoldDB" id="A0A382G7A2"/>